<dbReference type="GO" id="GO:0016209">
    <property type="term" value="F:antioxidant activity"/>
    <property type="evidence" value="ECO:0007669"/>
    <property type="project" value="InterPro"/>
</dbReference>
<dbReference type="PANTHER" id="PTHR42852">
    <property type="entry name" value="THIOL:DISULFIDE INTERCHANGE PROTEIN DSBE"/>
    <property type="match status" value="1"/>
</dbReference>
<accession>A0A915YLY1</accession>
<dbReference type="InterPro" id="IPR036249">
    <property type="entry name" value="Thioredoxin-like_sf"/>
</dbReference>
<keyword evidence="2" id="KW-0201">Cytochrome c-type biogenesis</keyword>
<evidence type="ECO:0000256" key="4">
    <source>
        <dbReference type="ARBA" id="ARBA00023284"/>
    </source>
</evidence>
<dbReference type="PANTHER" id="PTHR42852:SF6">
    <property type="entry name" value="THIOL:DISULFIDE INTERCHANGE PROTEIN DSBE"/>
    <property type="match status" value="1"/>
</dbReference>
<dbReference type="EMBL" id="AP026867">
    <property type="protein sequence ID" value="BDS15454.1"/>
    <property type="molecule type" value="Genomic_DNA"/>
</dbReference>
<dbReference type="InterPro" id="IPR050553">
    <property type="entry name" value="Thioredoxin_ResA/DsbE_sf"/>
</dbReference>
<evidence type="ECO:0000259" key="6">
    <source>
        <dbReference type="PROSITE" id="PS51352"/>
    </source>
</evidence>
<keyword evidence="5" id="KW-0732">Signal</keyword>
<dbReference type="KEGG" id="aup:AsAng_0062380"/>
<comment type="subcellular location">
    <subcellularLocation>
        <location evidence="1">Cell envelope</location>
    </subcellularLocation>
</comment>
<dbReference type="GO" id="GO:0017004">
    <property type="term" value="P:cytochrome complex assembly"/>
    <property type="evidence" value="ECO:0007669"/>
    <property type="project" value="UniProtKB-KW"/>
</dbReference>
<feature type="signal peptide" evidence="5">
    <location>
        <begin position="1"/>
        <end position="21"/>
    </location>
</feature>
<evidence type="ECO:0000256" key="1">
    <source>
        <dbReference type="ARBA" id="ARBA00004196"/>
    </source>
</evidence>
<evidence type="ECO:0000313" key="7">
    <source>
        <dbReference type="EMBL" id="BDS15454.1"/>
    </source>
</evidence>
<keyword evidence="4" id="KW-0676">Redox-active center</keyword>
<dbReference type="SUPFAM" id="SSF52833">
    <property type="entry name" value="Thioredoxin-like"/>
    <property type="match status" value="1"/>
</dbReference>
<evidence type="ECO:0000256" key="5">
    <source>
        <dbReference type="SAM" id="SignalP"/>
    </source>
</evidence>
<dbReference type="Pfam" id="PF00578">
    <property type="entry name" value="AhpC-TSA"/>
    <property type="match status" value="1"/>
</dbReference>
<evidence type="ECO:0000313" key="8">
    <source>
        <dbReference type="Proteomes" id="UP001060919"/>
    </source>
</evidence>
<dbReference type="Proteomes" id="UP001060919">
    <property type="component" value="Chromosome"/>
</dbReference>
<organism evidence="7 8">
    <name type="scientific">Aureispira anguillae</name>
    <dbReference type="NCBI Taxonomy" id="2864201"/>
    <lineage>
        <taxon>Bacteria</taxon>
        <taxon>Pseudomonadati</taxon>
        <taxon>Bacteroidota</taxon>
        <taxon>Saprospiria</taxon>
        <taxon>Saprospirales</taxon>
        <taxon>Saprospiraceae</taxon>
        <taxon>Aureispira</taxon>
    </lineage>
</organism>
<dbReference type="RefSeq" id="WP_264790610.1">
    <property type="nucleotide sequence ID" value="NZ_AP026867.1"/>
</dbReference>
<dbReference type="InterPro" id="IPR025380">
    <property type="entry name" value="DUF4369"/>
</dbReference>
<proteinExistence type="predicted"/>
<dbReference type="Gene3D" id="3.40.30.10">
    <property type="entry name" value="Glutaredoxin"/>
    <property type="match status" value="1"/>
</dbReference>
<name>A0A915YLY1_9BACT</name>
<feature type="chain" id="PRO_5038047287" evidence="5">
    <location>
        <begin position="22"/>
        <end position="393"/>
    </location>
</feature>
<dbReference type="Pfam" id="PF14289">
    <property type="entry name" value="DUF4369"/>
    <property type="match status" value="1"/>
</dbReference>
<keyword evidence="8" id="KW-1185">Reference proteome</keyword>
<feature type="domain" description="Thioredoxin" evidence="6">
    <location>
        <begin position="230"/>
        <end position="393"/>
    </location>
</feature>
<evidence type="ECO:0000256" key="2">
    <source>
        <dbReference type="ARBA" id="ARBA00022748"/>
    </source>
</evidence>
<dbReference type="InterPro" id="IPR013766">
    <property type="entry name" value="Thioredoxin_domain"/>
</dbReference>
<dbReference type="PROSITE" id="PS51352">
    <property type="entry name" value="THIOREDOXIN_2"/>
    <property type="match status" value="1"/>
</dbReference>
<evidence type="ECO:0000256" key="3">
    <source>
        <dbReference type="ARBA" id="ARBA00023157"/>
    </source>
</evidence>
<dbReference type="PROSITE" id="PS51257">
    <property type="entry name" value="PROKAR_LIPOPROTEIN"/>
    <property type="match status" value="1"/>
</dbReference>
<dbReference type="CDD" id="cd02966">
    <property type="entry name" value="TlpA_like_family"/>
    <property type="match status" value="1"/>
</dbReference>
<reference evidence="7" key="1">
    <citation type="submission" date="2022-09" db="EMBL/GenBank/DDBJ databases">
        <title>Aureispira anguillicida sp. nov., isolated from Leptocephalus of Japanese eel Anguilla japonica.</title>
        <authorList>
            <person name="Yuasa K."/>
            <person name="Mekata T."/>
            <person name="Ikunari K."/>
        </authorList>
    </citation>
    <scope>NUCLEOTIDE SEQUENCE</scope>
    <source>
        <strain evidence="7">EL160426</strain>
    </source>
</reference>
<sequence>MKKYYILFLVSSILISCSDTTTNSTTTDTNTGDKTTTASASPVASNTVKKIEGTPTTIKGTITGLKEGQKIFFDKKTLDATDVVGTTLLDATGNFELKTGIKTPGIYRVRLGAKPVYMLLKGGENIDITATMDGYKIQDYSLTGSLHAEEMKTWNADLDAKKIKSYLEETAEEKPLLHLYLVEKLDLVANIKVYKKVLESLKAAYPNDLYTKQFNSKVLSMEAKLKAQPVAVGAEAPEINLPNPEGKKIALSSLRGKVVLLDFWASWCRPCRMANPHVVQLYSKYNKKGFDVFNVSLDGIDDKRAAMYQNNPETIAKATEIEKGKWKQAIKTDKLKWKNHVSELRSWSSPVAALYGVNSIPKTFLIDKKGIIRYENLRGQALEDAIKNLLAEK</sequence>
<dbReference type="GO" id="GO:0030313">
    <property type="term" value="C:cell envelope"/>
    <property type="evidence" value="ECO:0007669"/>
    <property type="project" value="UniProtKB-SubCell"/>
</dbReference>
<dbReference type="GO" id="GO:0016491">
    <property type="term" value="F:oxidoreductase activity"/>
    <property type="evidence" value="ECO:0007669"/>
    <property type="project" value="InterPro"/>
</dbReference>
<dbReference type="AlphaFoldDB" id="A0A915YLY1"/>
<gene>
    <name evidence="7" type="ORF">AsAng_0062380</name>
</gene>
<keyword evidence="3" id="KW-1015">Disulfide bond</keyword>
<protein>
    <submittedName>
        <fullName evidence="7">AhpC/TSA family protein</fullName>
    </submittedName>
</protein>
<dbReference type="InterPro" id="IPR000866">
    <property type="entry name" value="AhpC/TSA"/>
</dbReference>